<gene>
    <name evidence="7" type="primary">LOC115405965</name>
</gene>
<evidence type="ECO:0000259" key="6">
    <source>
        <dbReference type="PROSITE" id="PS50059"/>
    </source>
</evidence>
<evidence type="ECO:0000313" key="8">
    <source>
        <dbReference type="Proteomes" id="UP000472267"/>
    </source>
</evidence>
<reference evidence="7" key="1">
    <citation type="submission" date="2019-06" db="EMBL/GenBank/DDBJ databases">
        <authorList>
            <consortium name="Wellcome Sanger Institute Data Sharing"/>
        </authorList>
    </citation>
    <scope>NUCLEOTIDE SEQUENCE [LARGE SCALE GENOMIC DNA]</scope>
</reference>
<dbReference type="InParanoid" id="A0A672HCQ6"/>
<comment type="catalytic activity">
    <reaction evidence="1 5">
        <text>[protein]-peptidylproline (omega=180) = [protein]-peptidylproline (omega=0)</text>
        <dbReference type="Rhea" id="RHEA:16237"/>
        <dbReference type="Rhea" id="RHEA-COMP:10747"/>
        <dbReference type="Rhea" id="RHEA-COMP:10748"/>
        <dbReference type="ChEBI" id="CHEBI:83833"/>
        <dbReference type="ChEBI" id="CHEBI:83834"/>
        <dbReference type="EC" id="5.2.1.8"/>
    </reaction>
</comment>
<dbReference type="EC" id="5.2.1.8" evidence="2 5"/>
<dbReference type="PANTHER" id="PTHR10516">
    <property type="entry name" value="PEPTIDYL-PROLYL CIS-TRANS ISOMERASE"/>
    <property type="match status" value="1"/>
</dbReference>
<dbReference type="Gene3D" id="3.10.50.40">
    <property type="match status" value="1"/>
</dbReference>
<reference evidence="7" key="3">
    <citation type="submission" date="2025-09" db="UniProtKB">
        <authorList>
            <consortium name="Ensembl"/>
        </authorList>
    </citation>
    <scope>IDENTIFICATION</scope>
</reference>
<dbReference type="Proteomes" id="UP000472267">
    <property type="component" value="Chromosome 18"/>
</dbReference>
<name>A0A672HCQ6_SALFA</name>
<dbReference type="InterPro" id="IPR046357">
    <property type="entry name" value="PPIase_dom_sf"/>
</dbReference>
<dbReference type="PANTHER" id="PTHR10516:SF457">
    <property type="entry name" value="PEPTIDYLPROLYL ISOMERASE"/>
    <property type="match status" value="1"/>
</dbReference>
<sequence>MGVIVDTIKPGRDGIRPQRGQTVVVHYVGTLTNGQKFDSSRDRDEPFKFKLGHGHVIRGWDEGVAQMTRGQVARLTCTPDYAYGDRGFPPIIPGNATLIFEVELLGFS</sequence>
<keyword evidence="3 5" id="KW-0697">Rotamase</keyword>
<feature type="domain" description="PPIase FKBP-type" evidence="6">
    <location>
        <begin position="20"/>
        <end position="108"/>
    </location>
</feature>
<reference evidence="7" key="2">
    <citation type="submission" date="2025-08" db="UniProtKB">
        <authorList>
            <consortium name="Ensembl"/>
        </authorList>
    </citation>
    <scope>IDENTIFICATION</scope>
</reference>
<evidence type="ECO:0000313" key="7">
    <source>
        <dbReference type="Ensembl" id="ENSSFAP00005026754.1"/>
    </source>
</evidence>
<dbReference type="InterPro" id="IPR001179">
    <property type="entry name" value="PPIase_FKBP_dom"/>
</dbReference>
<dbReference type="PROSITE" id="PS50059">
    <property type="entry name" value="FKBP_PPIASE"/>
    <property type="match status" value="1"/>
</dbReference>
<dbReference type="GO" id="GO:0003755">
    <property type="term" value="F:peptidyl-prolyl cis-trans isomerase activity"/>
    <property type="evidence" value="ECO:0007669"/>
    <property type="project" value="UniProtKB-KW"/>
</dbReference>
<dbReference type="SUPFAM" id="SSF54534">
    <property type="entry name" value="FKBP-like"/>
    <property type="match status" value="1"/>
</dbReference>
<keyword evidence="8" id="KW-1185">Reference proteome</keyword>
<evidence type="ECO:0000256" key="1">
    <source>
        <dbReference type="ARBA" id="ARBA00000971"/>
    </source>
</evidence>
<keyword evidence="4 5" id="KW-0413">Isomerase</keyword>
<accession>A0A672HCQ6</accession>
<evidence type="ECO:0000256" key="2">
    <source>
        <dbReference type="ARBA" id="ARBA00013194"/>
    </source>
</evidence>
<organism evidence="7 8">
    <name type="scientific">Salarias fasciatus</name>
    <name type="common">Jewelled blenny</name>
    <name type="synonym">Blennius fasciatus</name>
    <dbReference type="NCBI Taxonomy" id="181472"/>
    <lineage>
        <taxon>Eukaryota</taxon>
        <taxon>Metazoa</taxon>
        <taxon>Chordata</taxon>
        <taxon>Craniata</taxon>
        <taxon>Vertebrata</taxon>
        <taxon>Euteleostomi</taxon>
        <taxon>Actinopterygii</taxon>
        <taxon>Neopterygii</taxon>
        <taxon>Teleostei</taxon>
        <taxon>Neoteleostei</taxon>
        <taxon>Acanthomorphata</taxon>
        <taxon>Ovalentaria</taxon>
        <taxon>Blenniimorphae</taxon>
        <taxon>Blenniiformes</taxon>
        <taxon>Blennioidei</taxon>
        <taxon>Blenniidae</taxon>
        <taxon>Salariinae</taxon>
        <taxon>Salarias</taxon>
    </lineage>
</organism>
<evidence type="ECO:0000256" key="5">
    <source>
        <dbReference type="PROSITE-ProRule" id="PRU00277"/>
    </source>
</evidence>
<dbReference type="Ensembl" id="ENSSFAT00005027792.1">
    <property type="protein sequence ID" value="ENSSFAP00005026754.1"/>
    <property type="gene ID" value="ENSSFAG00005013697.1"/>
</dbReference>
<dbReference type="GeneID" id="115405965"/>
<dbReference type="FunFam" id="3.10.50.40:FF:000025">
    <property type="entry name" value="Peptidylprolyl isomerase"/>
    <property type="match status" value="1"/>
</dbReference>
<dbReference type="RefSeq" id="XP_029971646.1">
    <property type="nucleotide sequence ID" value="XM_030115786.1"/>
</dbReference>
<dbReference type="Pfam" id="PF00254">
    <property type="entry name" value="FKBP_C"/>
    <property type="match status" value="1"/>
</dbReference>
<evidence type="ECO:0000256" key="4">
    <source>
        <dbReference type="ARBA" id="ARBA00023235"/>
    </source>
</evidence>
<proteinExistence type="predicted"/>
<dbReference type="GO" id="GO:0005737">
    <property type="term" value="C:cytoplasm"/>
    <property type="evidence" value="ECO:0007669"/>
    <property type="project" value="TreeGrafter"/>
</dbReference>
<dbReference type="InterPro" id="IPR050689">
    <property type="entry name" value="FKBP-type_PPIase"/>
</dbReference>
<dbReference type="OMA" id="SIKRGFP"/>
<dbReference type="AlphaFoldDB" id="A0A672HCQ6"/>
<evidence type="ECO:0000256" key="3">
    <source>
        <dbReference type="ARBA" id="ARBA00023110"/>
    </source>
</evidence>
<dbReference type="OrthoDB" id="1902587at2759"/>
<protein>
    <recommendedName>
        <fullName evidence="2 5">peptidylprolyl isomerase</fullName>
        <ecNumber evidence="2 5">5.2.1.8</ecNumber>
    </recommendedName>
</protein>